<feature type="transmembrane region" description="Helical" evidence="2">
    <location>
        <begin position="15"/>
        <end position="34"/>
    </location>
</feature>
<keyword evidence="2" id="KW-1133">Transmembrane helix</keyword>
<evidence type="ECO:0000313" key="4">
    <source>
        <dbReference type="Proteomes" id="UP000315003"/>
    </source>
</evidence>
<dbReference type="RefSeq" id="WP_419187504.1">
    <property type="nucleotide sequence ID" value="NZ_CP036272.1"/>
</dbReference>
<name>A0A517SYA4_9BACT</name>
<dbReference type="EMBL" id="CP036272">
    <property type="protein sequence ID" value="QDT61082.1"/>
    <property type="molecule type" value="Genomic_DNA"/>
</dbReference>
<accession>A0A517SYA4</accession>
<dbReference type="AlphaFoldDB" id="A0A517SYA4"/>
<gene>
    <name evidence="3" type="ORF">SV7mr_36130</name>
</gene>
<protein>
    <submittedName>
        <fullName evidence="3">Uncharacterized protein</fullName>
    </submittedName>
</protein>
<feature type="compositionally biased region" description="Low complexity" evidence="1">
    <location>
        <begin position="526"/>
        <end position="541"/>
    </location>
</feature>
<keyword evidence="2" id="KW-0472">Membrane</keyword>
<organism evidence="3 4">
    <name type="scientific">Stieleria bergensis</name>
    <dbReference type="NCBI Taxonomy" id="2528025"/>
    <lineage>
        <taxon>Bacteria</taxon>
        <taxon>Pseudomonadati</taxon>
        <taxon>Planctomycetota</taxon>
        <taxon>Planctomycetia</taxon>
        <taxon>Pirellulales</taxon>
        <taxon>Pirellulaceae</taxon>
        <taxon>Stieleria</taxon>
    </lineage>
</organism>
<feature type="compositionally biased region" description="Pro residues" evidence="1">
    <location>
        <begin position="542"/>
        <end position="590"/>
    </location>
</feature>
<evidence type="ECO:0000256" key="2">
    <source>
        <dbReference type="SAM" id="Phobius"/>
    </source>
</evidence>
<reference evidence="3 4" key="1">
    <citation type="submission" date="2019-02" db="EMBL/GenBank/DDBJ databases">
        <title>Deep-cultivation of Planctomycetes and their phenomic and genomic characterization uncovers novel biology.</title>
        <authorList>
            <person name="Wiegand S."/>
            <person name="Jogler M."/>
            <person name="Boedeker C."/>
            <person name="Pinto D."/>
            <person name="Vollmers J."/>
            <person name="Rivas-Marin E."/>
            <person name="Kohn T."/>
            <person name="Peeters S.H."/>
            <person name="Heuer A."/>
            <person name="Rast P."/>
            <person name="Oberbeckmann S."/>
            <person name="Bunk B."/>
            <person name="Jeske O."/>
            <person name="Meyerdierks A."/>
            <person name="Storesund J.E."/>
            <person name="Kallscheuer N."/>
            <person name="Luecker S."/>
            <person name="Lage O.M."/>
            <person name="Pohl T."/>
            <person name="Merkel B.J."/>
            <person name="Hornburger P."/>
            <person name="Mueller R.-W."/>
            <person name="Bruemmer F."/>
            <person name="Labrenz M."/>
            <person name="Spormann A.M."/>
            <person name="Op den Camp H."/>
            <person name="Overmann J."/>
            <person name="Amann R."/>
            <person name="Jetten M.S.M."/>
            <person name="Mascher T."/>
            <person name="Medema M.H."/>
            <person name="Devos D.P."/>
            <person name="Kaster A.-K."/>
            <person name="Ovreas L."/>
            <person name="Rohde M."/>
            <person name="Galperin M.Y."/>
            <person name="Jogler C."/>
        </authorList>
    </citation>
    <scope>NUCLEOTIDE SEQUENCE [LARGE SCALE GENOMIC DNA]</scope>
    <source>
        <strain evidence="3 4">SV_7m_r</strain>
    </source>
</reference>
<keyword evidence="2" id="KW-0812">Transmembrane</keyword>
<evidence type="ECO:0000256" key="1">
    <source>
        <dbReference type="SAM" id="MobiDB-lite"/>
    </source>
</evidence>
<sequence length="590" mass="62478">MDQVKQFLSVMQKHGFWIGSGIILIGTVAVWFMTVSSLDSQTSKQISGIKADVNMITTVDSGLSDQPNEKTHEEMRALIADQEQKVLEAWKERFDEQRDILKWPTKLDVAVNNQTDSFNDKFRYVLDERTGQLDKTKLKLPFEVYESHDAAANDNNVTPSELRFYADYIGVDLPNYAKIVGAKWEADFEKQQTAGSMGVGGELENRGAGNPRTALQTIPEEEPLVRWSIASQESLLSDLFPWRSTVDDYPSELEVYYSQENLWILEQMLRIISQVNGDAKQAFEANIREIQALKIGSSVDFSGGSISAPGARAGGGAFGMMGGDMDGGGYGGMGESEGEMDGGFGGGGGPETVAPDPGENRYVNTALEPITASSLRQTLTGNQPQDVALAIAKRIPVQMNLVMDQRSIQKLLAACGTAPLKIDVRHVSILPKSGKRPGGMQSGMGMGGEGMGAMGGFGGETEGGFEGAGGGPSLQAEEDEYPLDMNVKITGLIYFYNPPSKQSLGVEEVNEEVSIDQSAEVIESDATPATGPANGTGTTTPVTPPPAAPPATGPPAPATGPPAPGIPSPAPGTPAPGTPVTPPVGAPTAP</sequence>
<evidence type="ECO:0000313" key="3">
    <source>
        <dbReference type="EMBL" id="QDT61082.1"/>
    </source>
</evidence>
<keyword evidence="4" id="KW-1185">Reference proteome</keyword>
<dbReference type="Proteomes" id="UP000315003">
    <property type="component" value="Chromosome"/>
</dbReference>
<proteinExistence type="predicted"/>
<feature type="region of interest" description="Disordered" evidence="1">
    <location>
        <begin position="521"/>
        <end position="590"/>
    </location>
</feature>